<evidence type="ECO:0000313" key="2">
    <source>
        <dbReference type="EMBL" id="RAR05911.1"/>
    </source>
</evidence>
<dbReference type="STRING" id="183478.A0A364MWS8"/>
<dbReference type="PANTHER" id="PTHR32387:SF0">
    <property type="entry name" value="PROTEIN NO VEIN"/>
    <property type="match status" value="1"/>
</dbReference>
<comment type="caution">
    <text evidence="2">The sequence shown here is derived from an EMBL/GenBank/DDBJ whole genome shotgun (WGS) entry which is preliminary data.</text>
</comment>
<dbReference type="EMBL" id="QGDH01000124">
    <property type="protein sequence ID" value="RAR05911.1"/>
    <property type="molecule type" value="Genomic_DNA"/>
</dbReference>
<feature type="region of interest" description="Disordered" evidence="1">
    <location>
        <begin position="1380"/>
        <end position="1424"/>
    </location>
</feature>
<dbReference type="InterPro" id="IPR052957">
    <property type="entry name" value="Auxin_embryo_med"/>
</dbReference>
<evidence type="ECO:0000313" key="3">
    <source>
        <dbReference type="Proteomes" id="UP000249619"/>
    </source>
</evidence>
<evidence type="ECO:0000256" key="1">
    <source>
        <dbReference type="SAM" id="MobiDB-lite"/>
    </source>
</evidence>
<gene>
    <name evidence="2" type="ORF">DDE83_007182</name>
</gene>
<proteinExistence type="predicted"/>
<organism evidence="2 3">
    <name type="scientific">Stemphylium lycopersici</name>
    <name type="common">Tomato gray leaf spot disease fungus</name>
    <name type="synonym">Thyrospora lycopersici</name>
    <dbReference type="NCBI Taxonomy" id="183478"/>
    <lineage>
        <taxon>Eukaryota</taxon>
        <taxon>Fungi</taxon>
        <taxon>Dikarya</taxon>
        <taxon>Ascomycota</taxon>
        <taxon>Pezizomycotina</taxon>
        <taxon>Dothideomycetes</taxon>
        <taxon>Pleosporomycetidae</taxon>
        <taxon>Pleosporales</taxon>
        <taxon>Pleosporineae</taxon>
        <taxon>Pleosporaceae</taxon>
        <taxon>Stemphylium</taxon>
    </lineage>
</organism>
<dbReference type="Proteomes" id="UP000249619">
    <property type="component" value="Unassembled WGS sequence"/>
</dbReference>
<dbReference type="NCBIfam" id="NF047352">
    <property type="entry name" value="P_loop_sacsin"/>
    <property type="match status" value="1"/>
</dbReference>
<keyword evidence="3" id="KW-1185">Reference proteome</keyword>
<evidence type="ECO:0008006" key="4">
    <source>
        <dbReference type="Google" id="ProtNLM"/>
    </source>
</evidence>
<sequence>MATNSLPLIGKHHAVLTQLGGGEPETALEAAAFLEDIRTSKGYLDEETTSELEKVSPRVRDKMLLMAHQRREMEAAFTTSISEQIYSSKYRFLYELIQNADDSAYCVAHGASVQPFLRFEVSPETVMVETNEDGFTRANIEAICATGKSSKKTSAADNHIGEKGFGFKSVFAIADEVHIQSGIWSFRFEHSEGDDGIGMVTPLDAEPANLPADVTTRITLRLTQTTENEYQKLLDAFNGMPETTIFFLQRLQKVHVRVTALDGAVRDSIFEKQAVDASVSRIQITRQDSEDTPVTDTSLFRCVEHVVDNMPKDKRRKGRKSASVKLAFPVDPDTHQPKLSKLGQHAFAYLPLQRLQNIQFLIHSDFITSASRESVVQCPWNDTILKGVAEAFGTAVQSWANEDDPLRYSWLDYLPTDHMDGQWGALLSLIQANLADRPILQTWESKQFKQPGKLCILEEYMLHEGEPILEDLQDEIYLAPEYIPCYASKLFPLGVSKVDMNAILERLQADLHDRSRYRLFMTEPNDKWHEAFAGLFLTWELSSPEKSVLLTKLEGLLMIPLWLHSQWAYVRLQDRHGRDDIYFSHTGGVAIPDSLGLYLLDTHASLNPTRKRFYKMLGVKECSQELVIAKIKEKHLLPEAPSDSNSHILYLFRANEDPSSVRKWAFVKTDAGDFVKNSEKLYFPSEGAYDMYQLSKRMARKNLERLRDTAVFLNKSLVTLASGCTNEQNVMWEYWLQQATGARRYPPLLRTTADGKKTTLSPAFLAICTYTPSKFLGMLRAHWSDYQKEASLVKGDLMGRKVKTISQSSQPLRATYLPTEAVLSGVRELGLPATDFPILHLDIPPSLPATLDETNQRKWRFLEEFGVRFQPDLAFYKHALQKTKSLPDTPRFEQVIMVYVSMAKCTTASDKEDLLAFFSEKLIFDPLRSTWLDISQCIWHGPSFMRYKTVIATHYGNEPLLKSFFTATLELQDIQISDIFFELRCRRIAFVPSMSTNVAGEMYAFLNANMSADKTWAAAKKLFEDEALVLGRDNTWHKLDTCVWQSPFRLSGKEDLSSIYPGLEDFFVKCLKVKKVKSHMLINEIAKMVEKENPDYAEVKERLLGIGMILARSSLDQAAKDALEELALLKFLPMRLSDESTVLVDKDAAYAISDHARYANAWAGKGVLLDFTVEEVQILNAVFSYLALDHRYLSAMVTERSAVGDEMQEDTGLSRQLQNKAYALYCCAAKHKSPKALRGDHRLLEQLSTAKIVRADLSTELLLNFEEPDVENDPDITPSSVKSERASLHHEIVEGCLKVYVPKDQQQFRTCFRSQLPRLLGDFVGIDYTAHHDISVIISSDPRDLDDVLTEHDIPCVSWIERPTLDLGDDVSGVESDETLVNQATSLSTPTTPTPRRPRHSIDSAISVTPDHSAPRDDRSQNQRQRDQYIGALAEAAVFETFSALELQDFSLDNWKSTIHGCLSHYARYAGLRDWVGVETADIVYTDRDGVLSKWLRENCTGDFPPQIPRDHDFSARPIEYFVEVKGTTGPCDGRFYLSAGQYERMQAMTLRGGELPDKVYVIVRAYNVRPGSLHDEPDTLEYGLKAFVDPLRLNGRFLRLESQGWTGWTL</sequence>
<dbReference type="PANTHER" id="PTHR32387">
    <property type="entry name" value="WU:FJ29H11"/>
    <property type="match status" value="1"/>
</dbReference>
<feature type="compositionally biased region" description="Basic and acidic residues" evidence="1">
    <location>
        <begin position="1413"/>
        <end position="1424"/>
    </location>
</feature>
<dbReference type="SUPFAM" id="SSF55874">
    <property type="entry name" value="ATPase domain of HSP90 chaperone/DNA topoisomerase II/histidine kinase"/>
    <property type="match status" value="1"/>
</dbReference>
<dbReference type="InterPro" id="IPR036890">
    <property type="entry name" value="HATPase_C_sf"/>
</dbReference>
<protein>
    <recommendedName>
        <fullName evidence="4">Protein NO VEIN C-terminal domain-containing protein</fullName>
    </recommendedName>
</protein>
<reference evidence="3" key="1">
    <citation type="submission" date="2018-05" db="EMBL/GenBank/DDBJ databases">
        <title>Draft genome sequence of Stemphylium lycopersici strain CIDEFI 213.</title>
        <authorList>
            <person name="Medina R."/>
            <person name="Franco M.E.E."/>
            <person name="Lucentini C.G."/>
            <person name="Saparrat M.C.N."/>
            <person name="Balatti P.A."/>
        </authorList>
    </citation>
    <scope>NUCLEOTIDE SEQUENCE [LARGE SCALE GENOMIC DNA]</scope>
    <source>
        <strain evidence="3">CIDEFI 213</strain>
    </source>
</reference>
<dbReference type="Gene3D" id="3.30.565.10">
    <property type="entry name" value="Histidine kinase-like ATPase, C-terminal domain"/>
    <property type="match status" value="1"/>
</dbReference>
<accession>A0A364MWS8</accession>
<name>A0A364MWS8_STELY</name>